<evidence type="ECO:0000313" key="3">
    <source>
        <dbReference type="Proteomes" id="UP001589575"/>
    </source>
</evidence>
<evidence type="ECO:0000313" key="2">
    <source>
        <dbReference type="EMBL" id="MFB9072079.1"/>
    </source>
</evidence>
<dbReference type="EMBL" id="JBHMFI010000001">
    <property type="protein sequence ID" value="MFB9072079.1"/>
    <property type="molecule type" value="Genomic_DNA"/>
</dbReference>
<organism evidence="2 3">
    <name type="scientific">Citricoccus parietis</name>
    <dbReference type="NCBI Taxonomy" id="592307"/>
    <lineage>
        <taxon>Bacteria</taxon>
        <taxon>Bacillati</taxon>
        <taxon>Actinomycetota</taxon>
        <taxon>Actinomycetes</taxon>
        <taxon>Micrococcales</taxon>
        <taxon>Micrococcaceae</taxon>
        <taxon>Citricoccus</taxon>
    </lineage>
</organism>
<accession>A0ABV5G090</accession>
<gene>
    <name evidence="2" type="ORF">ACFFX0_13035</name>
</gene>
<proteinExistence type="predicted"/>
<feature type="region of interest" description="Disordered" evidence="1">
    <location>
        <begin position="1"/>
        <end position="60"/>
    </location>
</feature>
<comment type="caution">
    <text evidence="2">The sequence shown here is derived from an EMBL/GenBank/DDBJ whole genome shotgun (WGS) entry which is preliminary data.</text>
</comment>
<evidence type="ECO:0000256" key="1">
    <source>
        <dbReference type="SAM" id="MobiDB-lite"/>
    </source>
</evidence>
<name>A0ABV5G090_9MICC</name>
<protein>
    <submittedName>
        <fullName evidence="2">Uncharacterized protein</fullName>
    </submittedName>
</protein>
<feature type="compositionally biased region" description="Low complexity" evidence="1">
    <location>
        <begin position="26"/>
        <end position="60"/>
    </location>
</feature>
<reference evidence="2 3" key="1">
    <citation type="submission" date="2024-09" db="EMBL/GenBank/DDBJ databases">
        <authorList>
            <person name="Sun Q."/>
            <person name="Mori K."/>
        </authorList>
    </citation>
    <scope>NUCLEOTIDE SEQUENCE [LARGE SCALE GENOMIC DNA]</scope>
    <source>
        <strain evidence="2 3">CCM 7609</strain>
    </source>
</reference>
<sequence>MSSPRETVRSPRAAMPEISGSPCSRSVAVPGASSAGVPAAPSPEARATAVPPSPAVSAAR</sequence>
<keyword evidence="3" id="KW-1185">Reference proteome</keyword>
<dbReference type="Proteomes" id="UP001589575">
    <property type="component" value="Unassembled WGS sequence"/>
</dbReference>